<dbReference type="EMBL" id="KQ419262">
    <property type="protein sequence ID" value="KOF84130.1"/>
    <property type="molecule type" value="Genomic_DNA"/>
</dbReference>
<reference evidence="2" key="1">
    <citation type="submission" date="2015-07" db="EMBL/GenBank/DDBJ databases">
        <title>MeaNS - Measles Nucleotide Surveillance Program.</title>
        <authorList>
            <person name="Tran T."/>
            <person name="Druce J."/>
        </authorList>
    </citation>
    <scope>NUCLEOTIDE SEQUENCE</scope>
    <source>
        <strain evidence="2">UCB-OBI-ISO-001</strain>
        <tissue evidence="2">Gonad</tissue>
    </source>
</reference>
<evidence type="ECO:0000256" key="1">
    <source>
        <dbReference type="SAM" id="MobiDB-lite"/>
    </source>
</evidence>
<feature type="compositionally biased region" description="Acidic residues" evidence="1">
    <location>
        <begin position="385"/>
        <end position="394"/>
    </location>
</feature>
<organism evidence="2">
    <name type="scientific">Octopus bimaculoides</name>
    <name type="common">California two-spotted octopus</name>
    <dbReference type="NCBI Taxonomy" id="37653"/>
    <lineage>
        <taxon>Eukaryota</taxon>
        <taxon>Metazoa</taxon>
        <taxon>Spiralia</taxon>
        <taxon>Lophotrochozoa</taxon>
        <taxon>Mollusca</taxon>
        <taxon>Cephalopoda</taxon>
        <taxon>Coleoidea</taxon>
        <taxon>Octopodiformes</taxon>
        <taxon>Octopoda</taxon>
        <taxon>Incirrata</taxon>
        <taxon>Octopodidae</taxon>
        <taxon>Octopus</taxon>
    </lineage>
</organism>
<proteinExistence type="predicted"/>
<feature type="compositionally biased region" description="Acidic residues" evidence="1">
    <location>
        <begin position="359"/>
        <end position="369"/>
    </location>
</feature>
<evidence type="ECO:0000313" key="2">
    <source>
        <dbReference type="EMBL" id="KOF84130.1"/>
    </source>
</evidence>
<gene>
    <name evidence="2" type="ORF">OCBIM_22022570mg</name>
</gene>
<name>A0A0L8H5U3_OCTBM</name>
<sequence>MFLKYPGILRFNSKLRGASADHTLHVGFKHVVKECDDAQLPDPRQSVIIDDGDAVFHCLREILQTFVSSDMYKEDSVKGVERNRRGVGDKLILCDKKTKRSKDWKIFLANDENKRQFIQLLLSTCRSGFSADILTGHEMVLIYEGKAYQLTTDGHNTFCQEIHSLKFSQEEDDTHMILYWKYAKERGCKSVRVRSPDSDIFFILINHARFLERLQILFETAKGNTRRCINVTKLSVSSTPILCSALLGYHAFIGCDSTSAFKEKGLKVVETDQSFQKAFSKFGEYWEVDEEVMNEVECFVCVQYGYKRTKKGQYIATHKLASKTKDEGHGWTMEAGIMKPKWTEGEVMFRQLVDILEELEDETSDPDSDSELRESDFLDRVGSDSDTESDGDDY</sequence>
<protein>
    <submittedName>
        <fullName evidence="2">Uncharacterized protein</fullName>
    </submittedName>
</protein>
<accession>A0A0L8H5U3</accession>
<feature type="region of interest" description="Disordered" evidence="1">
    <location>
        <begin position="359"/>
        <end position="394"/>
    </location>
</feature>
<dbReference type="AlphaFoldDB" id="A0A0L8H5U3"/>
<feature type="compositionally biased region" description="Basic and acidic residues" evidence="1">
    <location>
        <begin position="370"/>
        <end position="383"/>
    </location>
</feature>